<dbReference type="InterPro" id="IPR002759">
    <property type="entry name" value="Pop5/Rpp14/Rnp2-like"/>
</dbReference>
<dbReference type="InterPro" id="IPR016819">
    <property type="entry name" value="RNase_P/MRP_POP5"/>
</dbReference>
<name>A0A2T9ZDC1_9FUNG</name>
<comment type="subcellular location">
    <subcellularLocation>
        <location evidence="1">Nucleus</location>
    </subcellularLocation>
</comment>
<evidence type="ECO:0000313" key="6">
    <source>
        <dbReference type="Proteomes" id="UP000245609"/>
    </source>
</evidence>
<evidence type="ECO:0000256" key="4">
    <source>
        <dbReference type="ARBA" id="ARBA00023242"/>
    </source>
</evidence>
<dbReference type="EMBL" id="MBFS01000420">
    <property type="protein sequence ID" value="PVV02550.1"/>
    <property type="molecule type" value="Genomic_DNA"/>
</dbReference>
<dbReference type="GO" id="GO:0033204">
    <property type="term" value="F:ribonuclease P RNA binding"/>
    <property type="evidence" value="ECO:0007669"/>
    <property type="project" value="InterPro"/>
</dbReference>
<evidence type="ECO:0000256" key="3">
    <source>
        <dbReference type="ARBA" id="ARBA00022694"/>
    </source>
</evidence>
<proteinExistence type="inferred from homology"/>
<comment type="caution">
    <text evidence="5">The sequence shown here is derived from an EMBL/GenBank/DDBJ whole genome shotgun (WGS) entry which is preliminary data.</text>
</comment>
<evidence type="ECO:0000256" key="1">
    <source>
        <dbReference type="ARBA" id="ARBA00004123"/>
    </source>
</evidence>
<dbReference type="Proteomes" id="UP000245609">
    <property type="component" value="Unassembled WGS sequence"/>
</dbReference>
<dbReference type="AlphaFoldDB" id="A0A2T9ZDC1"/>
<dbReference type="GO" id="GO:0000172">
    <property type="term" value="C:ribonuclease MRP complex"/>
    <property type="evidence" value="ECO:0007669"/>
    <property type="project" value="TreeGrafter"/>
</dbReference>
<dbReference type="Pfam" id="PF01900">
    <property type="entry name" value="RNase_P_Rpp14"/>
    <property type="match status" value="1"/>
</dbReference>
<gene>
    <name evidence="5" type="ORF">BB560_002993</name>
</gene>
<dbReference type="GO" id="GO:0005730">
    <property type="term" value="C:nucleolus"/>
    <property type="evidence" value="ECO:0007669"/>
    <property type="project" value="TreeGrafter"/>
</dbReference>
<accession>A0A2T9ZDC1</accession>
<dbReference type="InterPro" id="IPR038085">
    <property type="entry name" value="Rnp2-like_sf"/>
</dbReference>
<feature type="non-terminal residue" evidence="5">
    <location>
        <position position="143"/>
    </location>
</feature>
<evidence type="ECO:0000256" key="2">
    <source>
        <dbReference type="ARBA" id="ARBA00010800"/>
    </source>
</evidence>
<reference evidence="5 6" key="1">
    <citation type="journal article" date="2018" name="MBio">
        <title>Comparative Genomics Reveals the Core Gene Toolbox for the Fungus-Insect Symbiosis.</title>
        <authorList>
            <person name="Wang Y."/>
            <person name="Stata M."/>
            <person name="Wang W."/>
            <person name="Stajich J.E."/>
            <person name="White M.M."/>
            <person name="Moncalvo J.M."/>
        </authorList>
    </citation>
    <scope>NUCLEOTIDE SEQUENCE [LARGE SCALE GENOMIC DNA]</scope>
    <source>
        <strain evidence="5 6">SC-DP-2</strain>
    </source>
</reference>
<dbReference type="GO" id="GO:0030681">
    <property type="term" value="C:multimeric ribonuclease P complex"/>
    <property type="evidence" value="ECO:0007669"/>
    <property type="project" value="TreeGrafter"/>
</dbReference>
<dbReference type="Gene3D" id="3.30.70.3250">
    <property type="entry name" value="Ribonuclease P, Pop5 subunit"/>
    <property type="match status" value="1"/>
</dbReference>
<protein>
    <submittedName>
        <fullName evidence="5">Uncharacterized protein</fullName>
    </submittedName>
</protein>
<keyword evidence="4" id="KW-0539">Nucleus</keyword>
<dbReference type="SUPFAM" id="SSF160350">
    <property type="entry name" value="Rnp2-like"/>
    <property type="match status" value="1"/>
</dbReference>
<organism evidence="5 6">
    <name type="scientific">Smittium megazygosporum</name>
    <dbReference type="NCBI Taxonomy" id="133381"/>
    <lineage>
        <taxon>Eukaryota</taxon>
        <taxon>Fungi</taxon>
        <taxon>Fungi incertae sedis</taxon>
        <taxon>Zoopagomycota</taxon>
        <taxon>Kickxellomycotina</taxon>
        <taxon>Harpellomycetes</taxon>
        <taxon>Harpellales</taxon>
        <taxon>Legeriomycetaceae</taxon>
        <taxon>Smittium</taxon>
    </lineage>
</organism>
<dbReference type="STRING" id="133381.A0A2T9ZDC1"/>
<dbReference type="PANTHER" id="PTHR15441">
    <property type="entry name" value="RIBONUCLEASE P PROTEIN SUBUNIT P14"/>
    <property type="match status" value="1"/>
</dbReference>
<dbReference type="PIRSF" id="PIRSF023803">
    <property type="entry name" value="Ribonuclease_P_prd"/>
    <property type="match status" value="1"/>
</dbReference>
<dbReference type="PANTHER" id="PTHR15441:SF2">
    <property type="entry name" value="RIBONUCLEASE P_MRP PROTEIN SUBUNIT POP5"/>
    <property type="match status" value="1"/>
</dbReference>
<evidence type="ECO:0000313" key="5">
    <source>
        <dbReference type="EMBL" id="PVV02550.1"/>
    </source>
</evidence>
<dbReference type="OrthoDB" id="24745at2759"/>
<keyword evidence="6" id="KW-1185">Reference proteome</keyword>
<dbReference type="GO" id="GO:0001682">
    <property type="term" value="P:tRNA 5'-leader removal"/>
    <property type="evidence" value="ECO:0007669"/>
    <property type="project" value="InterPro"/>
</dbReference>
<comment type="similarity">
    <text evidence="2">Belongs to the eukaryotic/archaeal RNase P protein component 2 family.</text>
</comment>
<keyword evidence="3" id="KW-0819">tRNA processing</keyword>
<sequence>MVRFKNRYVCFQLELESEFEYRNQIKKVSNSGAPKQQKNISANSQEIDSLVKTFVNENFGDYGSSVLLERLAGIARVPRDNSTFLCSMLVLINKFKNQRCRISIVHVSGTIKKCQQAAIKYDRSLILQYLQENTSSSNSLEDQ</sequence>